<feature type="transmembrane region" description="Helical" evidence="1">
    <location>
        <begin position="208"/>
        <end position="226"/>
    </location>
</feature>
<feature type="transmembrane region" description="Helical" evidence="1">
    <location>
        <begin position="399"/>
        <end position="420"/>
    </location>
</feature>
<accession>A0A8J6XQQ0</accession>
<evidence type="ECO:0000256" key="1">
    <source>
        <dbReference type="SAM" id="Phobius"/>
    </source>
</evidence>
<feature type="transmembrane region" description="Helical" evidence="1">
    <location>
        <begin position="84"/>
        <end position="103"/>
    </location>
</feature>
<comment type="caution">
    <text evidence="2">The sequence shown here is derived from an EMBL/GenBank/DDBJ whole genome shotgun (WGS) entry which is preliminary data.</text>
</comment>
<feature type="transmembrane region" description="Helical" evidence="1">
    <location>
        <begin position="23"/>
        <end position="43"/>
    </location>
</feature>
<feature type="transmembrane region" description="Helical" evidence="1">
    <location>
        <begin position="163"/>
        <end position="196"/>
    </location>
</feature>
<reference evidence="2" key="1">
    <citation type="submission" date="2020-09" db="EMBL/GenBank/DDBJ databases">
        <title>Iningainema tapete sp. nov. (Scytonemataceae, Cyanobacteria) from greenhouses in central Florida (USA) produces two types of nodularin with biosynthetic potential for microcystin-LR and anabaenopeptins.</title>
        <authorList>
            <person name="Berthold D.E."/>
            <person name="Lefler F.W."/>
            <person name="Huang I.-S."/>
            <person name="Abdulla H."/>
            <person name="Zimba P.V."/>
            <person name="Laughinghouse H.D. IV."/>
        </authorList>
    </citation>
    <scope>NUCLEOTIDE SEQUENCE</scope>
    <source>
        <strain evidence="2">BLCCT55</strain>
    </source>
</reference>
<keyword evidence="1" id="KW-1133">Transmembrane helix</keyword>
<protein>
    <submittedName>
        <fullName evidence="2">Uncharacterized protein</fullName>
    </submittedName>
</protein>
<keyword evidence="1" id="KW-0812">Transmembrane</keyword>
<proteinExistence type="predicted"/>
<organism evidence="2 3">
    <name type="scientific">Iningainema tapete BLCC-T55</name>
    <dbReference type="NCBI Taxonomy" id="2748662"/>
    <lineage>
        <taxon>Bacteria</taxon>
        <taxon>Bacillati</taxon>
        <taxon>Cyanobacteriota</taxon>
        <taxon>Cyanophyceae</taxon>
        <taxon>Nostocales</taxon>
        <taxon>Scytonemataceae</taxon>
        <taxon>Iningainema tapete</taxon>
    </lineage>
</organism>
<evidence type="ECO:0000313" key="3">
    <source>
        <dbReference type="Proteomes" id="UP000629098"/>
    </source>
</evidence>
<dbReference type="EMBL" id="JACXAE010000072">
    <property type="protein sequence ID" value="MBD2774787.1"/>
    <property type="molecule type" value="Genomic_DNA"/>
</dbReference>
<dbReference type="AlphaFoldDB" id="A0A8J6XQQ0"/>
<keyword evidence="3" id="KW-1185">Reference proteome</keyword>
<keyword evidence="1" id="KW-0472">Membrane</keyword>
<dbReference type="RefSeq" id="WP_190832263.1">
    <property type="nucleotide sequence ID" value="NZ_CAWPPI010000072.1"/>
</dbReference>
<gene>
    <name evidence="2" type="ORF">ICL16_22630</name>
</gene>
<dbReference type="Proteomes" id="UP000629098">
    <property type="component" value="Unassembled WGS sequence"/>
</dbReference>
<name>A0A8J6XQQ0_9CYAN</name>
<feature type="transmembrane region" description="Helical" evidence="1">
    <location>
        <begin position="115"/>
        <end position="132"/>
    </location>
</feature>
<sequence>MNRQDAKNAFSQRLRQEKKIKICVYKLFRIAICLFMLLFPAIINGYPLTFDDTATYIGSGFDSYVPQDRPIFYGFFIRQTSLGISLWLTVVAQSLLLLFCLRILNKYFFRKNSSIWLIFALSFLSGVSWVTSCVMPDIFIPIGILSVLEILFFKSLLNKYEKVILFCIFCLSIMVHLSSIPILLLFLITILAIAQIANINILRIKRDILYLLTTIILLSFIIIPGINKTQNAGFSLSKGGPVFFAARLSEARVLKPLMEFECPKLRTKACDYINDYSSNLNKFLWDSSSPFNKFWNSDFEKAAKDFSPINKKFFSHPKLVFQFAMSSLNNTFKQLITFDIYDFLKPPDKYVKNQISIHLPNDKSLLKDTFDNFKTKLPIWTGDDQPVNVPIFVYYLNNFYAFVFYISFLFIVIFTTIDLIKKTPLLYAHYLILLLILSVIINALVVGTLSSYFHRYQARVIWLVPLCLIIYLHQNKVLSQLTGRKGE</sequence>
<feature type="transmembrane region" description="Helical" evidence="1">
    <location>
        <begin position="138"/>
        <end position="156"/>
    </location>
</feature>
<feature type="transmembrane region" description="Helical" evidence="1">
    <location>
        <begin position="426"/>
        <end position="449"/>
    </location>
</feature>
<evidence type="ECO:0000313" key="2">
    <source>
        <dbReference type="EMBL" id="MBD2774787.1"/>
    </source>
</evidence>